<reference evidence="5 6" key="1">
    <citation type="submission" date="2019-03" db="EMBL/GenBank/DDBJ databases">
        <title>Above-ground endophytic microbial communities from plants in different locations in the United States.</title>
        <authorList>
            <person name="Frank C."/>
        </authorList>
    </citation>
    <scope>NUCLEOTIDE SEQUENCE [LARGE SCALE GENOMIC DNA]</scope>
    <source>
        <strain evidence="5 6">LP_13_YM</strain>
    </source>
</reference>
<dbReference type="PANTHER" id="PTHR30121">
    <property type="entry name" value="UNCHARACTERIZED PROTEIN YJGR-RELATED"/>
    <property type="match status" value="1"/>
</dbReference>
<dbReference type="InterPro" id="IPR027417">
    <property type="entry name" value="P-loop_NTPase"/>
</dbReference>
<dbReference type="Pfam" id="PF03135">
    <property type="entry name" value="CagE_TrbE_VirB"/>
    <property type="match status" value="1"/>
</dbReference>
<accession>A0A4R3YPR5</accession>
<sequence length="806" mass="89512">MLSPKQKLMNDALAASTHVPYTVHVSPHNVRTLTGDTLTVMRIDGIAHEAADERDIEGWHDALIGLMRNIAAEDIALWIHTVREERDKFPDGEFSDDFAGRLNTLYRASLSNSAMMVNTHYLTVLVRESTATGFFRPAGGRLTLTAAQDAIRDASDRLDTLTRGILAALSRYGAHRLGTRQHNGIVYSDTLTFLARLVNGTSQPIAVPKGRAAFGMVNARLSFGVEQFEIRLPDRRQVGAMLGVAAYQIERTEPGHLNVLLTLPFPFVLTQSFAMFGRNKAMAALRKQQRLLINAGDASESQTNDIALALDDLAAGRAVFGEHHLSMMLLADKEDALTGRVAAARAALGEAGFLVVREDECIEAAFFAQLPGNFRMRPRPAPISSNNIVGYTGFHNYPSGRLEGNQWGPALTLLKTTSGTPYYFNFHLPGSSKRSVEEAAVDDRLPGHALILGPTGAGKTVIQTFMLAQAEKYRPTVFTFDKDQGQANFVLAMGGTYSTLRNGIPTGFNPCALDDTPGNRTFLQHLVMRCIRGDEPAHRFSPTREREVQDAVAGMYAMPFEARRFSAILPFFDPTDPNGNAARFRRWCAGGTLAWVLDNPIDTIHLSTGRYFGFDVTEFLDNDETRTVVVMYLFHRMEQLIDGRRFILNMDEFWRLLQDPYFEGKALDAVKTYRKRNAIAVFGTQSPADVLRSSVSRQLIEQCVSQLYLPNSKAAHEDYVGGFGLTEREFEIVRKEMVEANLRGFLFKQEASSTVCELDLAGFDDDLAVLSATSQSVEIARRAISLAGPRPDEWLPRFHEMRREAI</sequence>
<evidence type="ECO:0000256" key="3">
    <source>
        <dbReference type="ARBA" id="ARBA00022840"/>
    </source>
</evidence>
<dbReference type="Proteomes" id="UP000295645">
    <property type="component" value="Unassembled WGS sequence"/>
</dbReference>
<proteinExistence type="inferred from homology"/>
<protein>
    <submittedName>
        <fullName evidence="5">Type IV secretion system protein VirB4</fullName>
    </submittedName>
</protein>
<comment type="caution">
    <text evidence="5">The sequence shown here is derived from an EMBL/GenBank/DDBJ whole genome shotgun (WGS) entry which is preliminary data.</text>
</comment>
<evidence type="ECO:0000256" key="2">
    <source>
        <dbReference type="ARBA" id="ARBA00022741"/>
    </source>
</evidence>
<dbReference type="InterPro" id="IPR051162">
    <property type="entry name" value="T4SS_component"/>
</dbReference>
<name>A0A4R3YPR5_9GAMM</name>
<keyword evidence="2" id="KW-0547">Nucleotide-binding</keyword>
<evidence type="ECO:0000256" key="1">
    <source>
        <dbReference type="ARBA" id="ARBA00006512"/>
    </source>
</evidence>
<evidence type="ECO:0000313" key="6">
    <source>
        <dbReference type="Proteomes" id="UP000295645"/>
    </source>
</evidence>
<keyword evidence="6" id="KW-1185">Reference proteome</keyword>
<evidence type="ECO:0000313" key="5">
    <source>
        <dbReference type="EMBL" id="TCV94757.1"/>
    </source>
</evidence>
<dbReference type="AlphaFoldDB" id="A0A4R3YPR5"/>
<comment type="similarity">
    <text evidence="1">Belongs to the TrbE/VirB4 family.</text>
</comment>
<dbReference type="GO" id="GO:0005524">
    <property type="term" value="F:ATP binding"/>
    <property type="evidence" value="ECO:0007669"/>
    <property type="project" value="UniProtKB-KW"/>
</dbReference>
<dbReference type="SUPFAM" id="SSF52540">
    <property type="entry name" value="P-loop containing nucleoside triphosphate hydrolases"/>
    <property type="match status" value="1"/>
</dbReference>
<dbReference type="Gene3D" id="3.40.50.300">
    <property type="entry name" value="P-loop containing nucleotide triphosphate hydrolases"/>
    <property type="match status" value="1"/>
</dbReference>
<dbReference type="InterPro" id="IPR004346">
    <property type="entry name" value="CagE_TrbE_VirB"/>
</dbReference>
<gene>
    <name evidence="5" type="ORF">EC912_103242</name>
</gene>
<dbReference type="EMBL" id="SMCS01000003">
    <property type="protein sequence ID" value="TCV94757.1"/>
    <property type="molecule type" value="Genomic_DNA"/>
</dbReference>
<keyword evidence="3" id="KW-0067">ATP-binding</keyword>
<evidence type="ECO:0000259" key="4">
    <source>
        <dbReference type="Pfam" id="PF03135"/>
    </source>
</evidence>
<feature type="domain" description="CagE TrbE VirB component of type IV transporter system central" evidence="4">
    <location>
        <begin position="176"/>
        <end position="379"/>
    </location>
</feature>
<dbReference type="PANTHER" id="PTHR30121:SF12">
    <property type="entry name" value="TYPE IV SECRETION SYSTEM PROTEIN CAGE"/>
    <property type="match status" value="1"/>
</dbReference>
<organism evidence="5 6">
    <name type="scientific">Luteibacter rhizovicinus</name>
    <dbReference type="NCBI Taxonomy" id="242606"/>
    <lineage>
        <taxon>Bacteria</taxon>
        <taxon>Pseudomonadati</taxon>
        <taxon>Pseudomonadota</taxon>
        <taxon>Gammaproteobacteria</taxon>
        <taxon>Lysobacterales</taxon>
        <taxon>Rhodanobacteraceae</taxon>
        <taxon>Luteibacter</taxon>
    </lineage>
</organism>
<dbReference type="InterPro" id="IPR018145">
    <property type="entry name" value="CagE_TrbE_VirB_cntrl_dom"/>
</dbReference>
<dbReference type="NCBIfam" id="TIGR00929">
    <property type="entry name" value="VirB4_CagE"/>
    <property type="match status" value="1"/>
</dbReference>
<dbReference type="OrthoDB" id="9816422at2"/>